<dbReference type="NCBIfam" id="TIGR03119">
    <property type="entry name" value="one_C_fhcD"/>
    <property type="match status" value="1"/>
</dbReference>
<name>A0A6V8NTM7_9ACTN</name>
<dbReference type="GO" id="GO:0006730">
    <property type="term" value="P:one-carbon metabolic process"/>
    <property type="evidence" value="ECO:0007669"/>
    <property type="project" value="UniProtKB-UniRule"/>
</dbReference>
<dbReference type="InterPro" id="IPR023447">
    <property type="entry name" value="ForMFR_H4MPT_ForTrfase_fd-like"/>
</dbReference>
<dbReference type="PIRSF" id="PIRSF006414">
    <property type="entry name" value="Ftr_formyl_trnsf"/>
    <property type="match status" value="1"/>
</dbReference>
<keyword evidence="9" id="KW-1185">Reference proteome</keyword>
<evidence type="ECO:0000256" key="1">
    <source>
        <dbReference type="ARBA" id="ARBA00006770"/>
    </source>
</evidence>
<dbReference type="EC" id="2.3.1.101" evidence="3"/>
<evidence type="ECO:0000313" key="9">
    <source>
        <dbReference type="Proteomes" id="UP000591948"/>
    </source>
</evidence>
<comment type="caution">
    <text evidence="6">The sequence shown here is derived from an EMBL/GenBank/DDBJ whole genome shotgun (WGS) entry which is preliminary data.</text>
</comment>
<sequence length="298" mass="32064">MQVNGVEIEDTFAEAFRMVGSRILITACSRQWALQAATTMTGFATSVIGCGCEAGLEREVEPEETPDGRPGTSVLLFAMSKKSLADQLINRIGQCVMTSPTSACYNFLESSETVLVGGKLRYFGDGYQISKLLGGRRFWRIPVMEGEFLIEESFGVQEAVGGGNFLILGQDLESTLRATERAVAEIGKVRGVIMPFPGGIVRSGSKVSSKYKFLRASSNTPYCPTIRSLVDSQLSEAVNCVLEIVIDGLEETEVGEAMRVGIRAACLPGIVRISAGNYGGALGQYHFYLRDILGGTLG</sequence>
<comment type="subunit">
    <text evidence="3">Homotetramer.</text>
</comment>
<evidence type="ECO:0000256" key="3">
    <source>
        <dbReference type="HAMAP-Rule" id="MF_00579"/>
    </source>
</evidence>
<protein>
    <recommendedName>
        <fullName evidence="3">Formylmethanofuran--tetrahydromethanopterin formyltransferase</fullName>
        <shortName evidence="3">Ftr</shortName>
        <ecNumber evidence="3">2.3.1.101</ecNumber>
    </recommendedName>
    <alternativeName>
        <fullName evidence="3">H4MPT formyltransferase</fullName>
    </alternativeName>
</protein>
<accession>A0A6V8NTM7</accession>
<comment type="similarity">
    <text evidence="1 3">Belongs to the FTR family.</text>
</comment>
<evidence type="ECO:0000313" key="8">
    <source>
        <dbReference type="Proteomes" id="UP000580051"/>
    </source>
</evidence>
<feature type="domain" description="Formylmethanofuran: tetrahydromethanopterin formyltransferase Ftr C-terminal" evidence="5">
    <location>
        <begin position="146"/>
        <end position="292"/>
    </location>
</feature>
<keyword evidence="3" id="KW-0554">One-carbon metabolism</keyword>
<keyword evidence="3" id="KW-0012">Acyltransferase</keyword>
<dbReference type="AlphaFoldDB" id="A0A6V8NTM7"/>
<keyword evidence="3" id="KW-0963">Cytoplasm</keyword>
<dbReference type="InterPro" id="IPR002770">
    <property type="entry name" value="ForMFR_H4MPT_ForTrfase_C"/>
</dbReference>
<dbReference type="Pfam" id="PF02741">
    <property type="entry name" value="FTR_C"/>
    <property type="match status" value="1"/>
</dbReference>
<comment type="subcellular location">
    <subcellularLocation>
        <location evidence="3">Cytoplasm</location>
    </subcellularLocation>
</comment>
<dbReference type="EMBL" id="BLRV01000116">
    <property type="protein sequence ID" value="GFP21836.1"/>
    <property type="molecule type" value="Genomic_DNA"/>
</dbReference>
<reference evidence="8 9" key="1">
    <citation type="journal article" date="2020" name="Front. Microbiol.">
        <title>Single-cell genomics of novel Actinobacteria with the Wood-Ljungdahl pathway discovered in a serpentinizing system.</title>
        <authorList>
            <person name="Merino N."/>
            <person name="Kawai M."/>
            <person name="Boyd E.S."/>
            <person name="Colman D.R."/>
            <person name="McGlynn S.E."/>
            <person name="Nealson K.H."/>
            <person name="Kurokawa K."/>
            <person name="Hongoh Y."/>
        </authorList>
    </citation>
    <scope>NUCLEOTIDE SEQUENCE [LARGE SCALE GENOMIC DNA]</scope>
    <source>
        <strain evidence="6 8">S06</strain>
        <strain evidence="7 9">S33</strain>
    </source>
</reference>
<feature type="domain" description="Formylmethanofuran: tetrahydromethanopterin formyltransferase Ftr N-terminal" evidence="4">
    <location>
        <begin position="1"/>
        <end position="143"/>
    </location>
</feature>
<dbReference type="InterPro" id="IPR014053">
    <property type="entry name" value="ForMFR_H4MPT_ForTrfase"/>
</dbReference>
<dbReference type="Proteomes" id="UP000591948">
    <property type="component" value="Unassembled WGS sequence"/>
</dbReference>
<evidence type="ECO:0000313" key="6">
    <source>
        <dbReference type="EMBL" id="GFP21836.1"/>
    </source>
</evidence>
<dbReference type="Gene3D" id="3.30.70.520">
    <property type="match status" value="2"/>
</dbReference>
<keyword evidence="2 3" id="KW-0808">Transferase</keyword>
<dbReference type="SUPFAM" id="SSF55112">
    <property type="entry name" value="Formylmethanofuran:tetrahydromethanopterin formyltransferase"/>
    <property type="match status" value="2"/>
</dbReference>
<comment type="catalytic activity">
    <reaction evidence="3">
        <text>N-formylmethanofuran + 5,6,7,8-tetrahydromethanopterin + H(+) = N(5)-formyl-5,6,7,8-tetrahydromethanopterin + methanofuran</text>
        <dbReference type="Rhea" id="RHEA:18061"/>
        <dbReference type="ChEBI" id="CHEBI:15378"/>
        <dbReference type="ChEBI" id="CHEBI:57727"/>
        <dbReference type="ChEBI" id="CHEBI:58018"/>
        <dbReference type="ChEBI" id="CHEBI:58103"/>
        <dbReference type="ChEBI" id="CHEBI:58151"/>
        <dbReference type="EC" id="2.3.1.101"/>
    </reaction>
</comment>
<dbReference type="NCBIfam" id="NF002554">
    <property type="entry name" value="PRK02114.1"/>
    <property type="match status" value="1"/>
</dbReference>
<dbReference type="GO" id="GO:0005737">
    <property type="term" value="C:cytoplasm"/>
    <property type="evidence" value="ECO:0007669"/>
    <property type="project" value="UniProtKB-SubCell"/>
</dbReference>
<evidence type="ECO:0000256" key="2">
    <source>
        <dbReference type="ARBA" id="ARBA00022679"/>
    </source>
</evidence>
<evidence type="ECO:0000259" key="5">
    <source>
        <dbReference type="Pfam" id="PF02741"/>
    </source>
</evidence>
<dbReference type="UniPathway" id="UPA00562">
    <property type="reaction ID" value="UER00704"/>
</dbReference>
<dbReference type="GO" id="GO:0030270">
    <property type="term" value="F:formylmethanofuran-tetrahydromethanopterin N-formyltransferase activity"/>
    <property type="evidence" value="ECO:0007669"/>
    <property type="project" value="UniProtKB-UniRule"/>
</dbReference>
<dbReference type="HAMAP" id="MF_00579">
    <property type="entry name" value="FTR"/>
    <property type="match status" value="1"/>
</dbReference>
<comment type="pathway">
    <text evidence="3">One-carbon metabolism; formaldehyde degradation; formate from formaldehyde (H(4)MPT route): step 4/5.</text>
</comment>
<dbReference type="GO" id="GO:0046294">
    <property type="term" value="P:formaldehyde catabolic process"/>
    <property type="evidence" value="ECO:0007669"/>
    <property type="project" value="UniProtKB-UniRule"/>
</dbReference>
<dbReference type="Pfam" id="PF01913">
    <property type="entry name" value="FTR"/>
    <property type="match status" value="1"/>
</dbReference>
<dbReference type="RefSeq" id="WP_176226927.1">
    <property type="nucleotide sequence ID" value="NZ_BLRV01000116.1"/>
</dbReference>
<evidence type="ECO:0000259" key="4">
    <source>
        <dbReference type="Pfam" id="PF01913"/>
    </source>
</evidence>
<organism evidence="6 8">
    <name type="scientific">Candidatus Hakubella thermalkaliphila</name>
    <dbReference type="NCBI Taxonomy" id="2754717"/>
    <lineage>
        <taxon>Bacteria</taxon>
        <taxon>Bacillati</taxon>
        <taxon>Actinomycetota</taxon>
        <taxon>Actinomycetota incertae sedis</taxon>
        <taxon>Candidatus Hakubellales</taxon>
        <taxon>Candidatus Hakubellaceae</taxon>
        <taxon>Candidatus Hakubella</taxon>
    </lineage>
</organism>
<evidence type="ECO:0000313" key="7">
    <source>
        <dbReference type="EMBL" id="GFP27767.1"/>
    </source>
</evidence>
<dbReference type="EMBL" id="BLRY01000065">
    <property type="protein sequence ID" value="GFP27767.1"/>
    <property type="molecule type" value="Genomic_DNA"/>
</dbReference>
<dbReference type="Proteomes" id="UP000580051">
    <property type="component" value="Unassembled WGS sequence"/>
</dbReference>
<dbReference type="InterPro" id="IPR022667">
    <property type="entry name" value="ForMFR_H4MPT_ForTrfase_N"/>
</dbReference>
<proteinExistence type="inferred from homology"/>
<comment type="function">
    <text evidence="3">Catalyzes the transfer of a formyl group from 5-formyl tetrahydromethanopterin (5-formyl-H(4)MPT) to methanofuran (MFR) to produce formylmethanofuran (formyl-MFR) and tetrahydromethanopterin (H(4)MPT).</text>
</comment>
<gene>
    <name evidence="3" type="primary">ffsA</name>
    <name evidence="6" type="ORF">HKBW3S06_01064</name>
    <name evidence="7" type="ORF">HKBW3S33_01177</name>
</gene>